<comment type="caution">
    <text evidence="7">The sequence shown here is derived from an EMBL/GenBank/DDBJ whole genome shotgun (WGS) entry which is preliminary data.</text>
</comment>
<keyword evidence="1" id="KW-1003">Cell membrane</keyword>
<evidence type="ECO:0000313" key="7">
    <source>
        <dbReference type="EMBL" id="PIS40648.1"/>
    </source>
</evidence>
<evidence type="ECO:0000256" key="2">
    <source>
        <dbReference type="ARBA" id="ARBA00022519"/>
    </source>
</evidence>
<keyword evidence="3" id="KW-0479">Metal-binding</keyword>
<keyword evidence="5" id="KW-0464">Manganese</keyword>
<dbReference type="Pfam" id="PF00149">
    <property type="entry name" value="Metallophos"/>
    <property type="match status" value="1"/>
</dbReference>
<keyword evidence="4" id="KW-0472">Membrane</keyword>
<dbReference type="Proteomes" id="UP000236845">
    <property type="component" value="Unassembled WGS sequence"/>
</dbReference>
<dbReference type="InterPro" id="IPR029052">
    <property type="entry name" value="Metallo-depent_PP-like"/>
</dbReference>
<dbReference type="Gene3D" id="3.60.21.10">
    <property type="match status" value="1"/>
</dbReference>
<dbReference type="SUPFAM" id="SSF56300">
    <property type="entry name" value="Metallo-dependent phosphatases"/>
    <property type="match status" value="1"/>
</dbReference>
<accession>A0A2H0YQ94</accession>
<dbReference type="GO" id="GO:0016020">
    <property type="term" value="C:membrane"/>
    <property type="evidence" value="ECO:0007669"/>
    <property type="project" value="GOC"/>
</dbReference>
<dbReference type="CDD" id="cd07398">
    <property type="entry name" value="MPP_YbbF-LpxH"/>
    <property type="match status" value="1"/>
</dbReference>
<dbReference type="InterPro" id="IPR043461">
    <property type="entry name" value="LpxH-like"/>
</dbReference>
<evidence type="ECO:0000256" key="3">
    <source>
        <dbReference type="ARBA" id="ARBA00022723"/>
    </source>
</evidence>
<dbReference type="PANTHER" id="PTHR34990">
    <property type="entry name" value="UDP-2,3-DIACYLGLUCOSAMINE HYDROLASE-RELATED"/>
    <property type="match status" value="1"/>
</dbReference>
<evidence type="ECO:0000256" key="5">
    <source>
        <dbReference type="ARBA" id="ARBA00023211"/>
    </source>
</evidence>
<reference evidence="8" key="1">
    <citation type="submission" date="2017-09" db="EMBL/GenBank/DDBJ databases">
        <title>Depth-based differentiation of microbial function through sediment-hosted aquifers and enrichment of novel symbionts in the deep terrestrial subsurface.</title>
        <authorList>
            <person name="Probst A.J."/>
            <person name="Ladd B."/>
            <person name="Jarett J.K."/>
            <person name="Geller-Mcgrath D.E."/>
            <person name="Sieber C.M.K."/>
            <person name="Emerson J.B."/>
            <person name="Anantharaman K."/>
            <person name="Thomas B.C."/>
            <person name="Malmstrom R."/>
            <person name="Stieglmeier M."/>
            <person name="Klingl A."/>
            <person name="Woyke T."/>
            <person name="Ryan C.M."/>
            <person name="Banfield J.F."/>
        </authorList>
    </citation>
    <scope>NUCLEOTIDE SEQUENCE [LARGE SCALE GENOMIC DNA]</scope>
</reference>
<name>A0A2H0YQ94_9BACT</name>
<sequence length="243" mass="28341">MNHQHKNDIHTVLVSDLHLGSRISRSKDFYGFLEDFQVSKNHYGFSQIVLLGDIFDDLNFSKFGKFEWKIIGAIRKINDRRSNAKAIWIRGNHDEALVDLMSHVAGVGVLDEFQWRIGEKQFLAMHGDQFDKWVINWPRLSRIPDWIFNFIQKVDGKYHHFSRFIKQKSKTWLHINEEVAQGVVKYLKEKKITADAVFCGHTHIAEGFLQDGVMYYNTGSWTGEHAPTYITISHTGEVQIKDY</sequence>
<evidence type="ECO:0000256" key="1">
    <source>
        <dbReference type="ARBA" id="ARBA00022475"/>
    </source>
</evidence>
<dbReference type="AlphaFoldDB" id="A0A2H0YQ94"/>
<evidence type="ECO:0000256" key="4">
    <source>
        <dbReference type="ARBA" id="ARBA00023136"/>
    </source>
</evidence>
<protein>
    <recommendedName>
        <fullName evidence="6">Calcineurin-like phosphoesterase domain-containing protein</fullName>
    </recommendedName>
</protein>
<dbReference type="GO" id="GO:0008758">
    <property type="term" value="F:UDP-2,3-diacylglucosamine hydrolase activity"/>
    <property type="evidence" value="ECO:0007669"/>
    <property type="project" value="TreeGrafter"/>
</dbReference>
<dbReference type="EMBL" id="PEXW01000050">
    <property type="protein sequence ID" value="PIS40648.1"/>
    <property type="molecule type" value="Genomic_DNA"/>
</dbReference>
<feature type="domain" description="Calcineurin-like phosphoesterase" evidence="6">
    <location>
        <begin position="11"/>
        <end position="204"/>
    </location>
</feature>
<dbReference type="GO" id="GO:0009245">
    <property type="term" value="P:lipid A biosynthetic process"/>
    <property type="evidence" value="ECO:0007669"/>
    <property type="project" value="TreeGrafter"/>
</dbReference>
<dbReference type="InterPro" id="IPR004843">
    <property type="entry name" value="Calcineurin-like_PHP"/>
</dbReference>
<gene>
    <name evidence="7" type="ORF">COT26_02235</name>
</gene>
<proteinExistence type="predicted"/>
<organism evidence="7 8">
    <name type="scientific">Candidatus Kerfeldbacteria bacterium CG08_land_8_20_14_0_20_43_14</name>
    <dbReference type="NCBI Taxonomy" id="2014246"/>
    <lineage>
        <taxon>Bacteria</taxon>
        <taxon>Candidatus Kerfeldiibacteriota</taxon>
    </lineage>
</organism>
<keyword evidence="2" id="KW-0997">Cell inner membrane</keyword>
<evidence type="ECO:0000313" key="8">
    <source>
        <dbReference type="Proteomes" id="UP000236845"/>
    </source>
</evidence>
<evidence type="ECO:0000259" key="6">
    <source>
        <dbReference type="Pfam" id="PF00149"/>
    </source>
</evidence>
<dbReference type="GO" id="GO:0046872">
    <property type="term" value="F:metal ion binding"/>
    <property type="evidence" value="ECO:0007669"/>
    <property type="project" value="UniProtKB-KW"/>
</dbReference>